<name>A0A1Y3BAU5_EURMA</name>
<dbReference type="OrthoDB" id="431720at2759"/>
<dbReference type="Proteomes" id="UP000194236">
    <property type="component" value="Unassembled WGS sequence"/>
</dbReference>
<dbReference type="AlphaFoldDB" id="A0A1Y3BAU5"/>
<protein>
    <submittedName>
        <fullName evidence="1">Uncharacterized protein</fullName>
    </submittedName>
</protein>
<evidence type="ECO:0000313" key="2">
    <source>
        <dbReference type="Proteomes" id="UP000194236"/>
    </source>
</evidence>
<accession>A0A1Y3BAU5</accession>
<organism evidence="1 2">
    <name type="scientific">Euroglyphus maynei</name>
    <name type="common">Mayne's house dust mite</name>
    <dbReference type="NCBI Taxonomy" id="6958"/>
    <lineage>
        <taxon>Eukaryota</taxon>
        <taxon>Metazoa</taxon>
        <taxon>Ecdysozoa</taxon>
        <taxon>Arthropoda</taxon>
        <taxon>Chelicerata</taxon>
        <taxon>Arachnida</taxon>
        <taxon>Acari</taxon>
        <taxon>Acariformes</taxon>
        <taxon>Sarcoptiformes</taxon>
        <taxon>Astigmata</taxon>
        <taxon>Psoroptidia</taxon>
        <taxon>Analgoidea</taxon>
        <taxon>Pyroglyphidae</taxon>
        <taxon>Pyroglyphinae</taxon>
        <taxon>Euroglyphus</taxon>
    </lineage>
</organism>
<dbReference type="EMBL" id="MUJZ01029834">
    <property type="protein sequence ID" value="OTF78020.1"/>
    <property type="molecule type" value="Genomic_DNA"/>
</dbReference>
<proteinExistence type="predicted"/>
<comment type="caution">
    <text evidence="1">The sequence shown here is derived from an EMBL/GenBank/DDBJ whole genome shotgun (WGS) entry which is preliminary data.</text>
</comment>
<sequence>MSYVLSFCHVILGMMIEKNSLITFCIPTDIKVLGGVDLKTLRAIRVLRPLKLVSGVPITKKTMVVLEWWFGLY</sequence>
<keyword evidence="2" id="KW-1185">Reference proteome</keyword>
<gene>
    <name evidence="1" type="ORF">BLA29_002380</name>
</gene>
<reference evidence="1 2" key="1">
    <citation type="submission" date="2017-03" db="EMBL/GenBank/DDBJ databases">
        <title>Genome Survey of Euroglyphus maynei.</title>
        <authorList>
            <person name="Arlian L.G."/>
            <person name="Morgan M.S."/>
            <person name="Rider S.D."/>
        </authorList>
    </citation>
    <scope>NUCLEOTIDE SEQUENCE [LARGE SCALE GENOMIC DNA]</scope>
    <source>
        <strain evidence="1">Arlian Lab</strain>
        <tissue evidence="1">Whole body</tissue>
    </source>
</reference>
<evidence type="ECO:0000313" key="1">
    <source>
        <dbReference type="EMBL" id="OTF78020.1"/>
    </source>
</evidence>